<dbReference type="Pfam" id="PF22597">
    <property type="entry name" value="DYN_lid"/>
    <property type="match status" value="1"/>
</dbReference>
<evidence type="ECO:0000256" key="1">
    <source>
        <dbReference type="ARBA" id="ARBA00004245"/>
    </source>
</evidence>
<dbReference type="InterPro" id="IPR024317">
    <property type="entry name" value="Dynein_heavy_chain_D4_dom"/>
</dbReference>
<evidence type="ECO:0000259" key="18">
    <source>
        <dbReference type="Pfam" id="PF22597"/>
    </source>
</evidence>
<feature type="domain" description="Dynein 2 heavy chain 1 cytoplasmic ATPase lid" evidence="18">
    <location>
        <begin position="2256"/>
        <end position="2338"/>
    </location>
</feature>
<feature type="domain" description="Dynein heavy chain coiled coil stalk" evidence="15">
    <location>
        <begin position="2687"/>
        <end position="2971"/>
    </location>
</feature>
<dbReference type="Proteomes" id="UP001158576">
    <property type="component" value="Chromosome 2"/>
</dbReference>
<dbReference type="InterPro" id="IPR042222">
    <property type="entry name" value="Dynein_2_N"/>
</dbReference>
<feature type="domain" description="Dynein heavy chain linker" evidence="13">
    <location>
        <begin position="858"/>
        <end position="1258"/>
    </location>
</feature>
<accession>A0ABN7T741</accession>
<dbReference type="InterPro" id="IPR026983">
    <property type="entry name" value="DHC"/>
</dbReference>
<dbReference type="Pfam" id="PF12774">
    <property type="entry name" value="AAA_6"/>
    <property type="match status" value="1"/>
</dbReference>
<evidence type="ECO:0000256" key="10">
    <source>
        <dbReference type="ARBA" id="ARBA00023212"/>
    </source>
</evidence>
<evidence type="ECO:0000256" key="12">
    <source>
        <dbReference type="SAM" id="MobiDB-lite"/>
    </source>
</evidence>
<dbReference type="InterPro" id="IPR013602">
    <property type="entry name" value="Dynein_heavy_linker"/>
</dbReference>
<dbReference type="Gene3D" id="3.40.50.300">
    <property type="entry name" value="P-loop containing nucleotide triphosphate hydrolases"/>
    <property type="match status" value="3"/>
</dbReference>
<dbReference type="Pfam" id="PF12777">
    <property type="entry name" value="MT"/>
    <property type="match status" value="1"/>
</dbReference>
<dbReference type="PANTHER" id="PTHR22878:SF73">
    <property type="entry name" value="DYNEIN AXONEMAL HEAVY CHAIN 1"/>
    <property type="match status" value="1"/>
</dbReference>
<keyword evidence="10" id="KW-0206">Cytoskeleton</keyword>
<keyword evidence="9" id="KW-0505">Motor protein</keyword>
<dbReference type="InterPro" id="IPR027417">
    <property type="entry name" value="P-loop_NTPase"/>
</dbReference>
<name>A0ABN7T741_OIKDI</name>
<evidence type="ECO:0000259" key="14">
    <source>
        <dbReference type="Pfam" id="PF12774"/>
    </source>
</evidence>
<feature type="domain" description="Dynein heavy chain hydrolytic ATP-binding dynein motor region" evidence="14">
    <location>
        <begin position="1386"/>
        <end position="1712"/>
    </location>
</feature>
<dbReference type="Gene3D" id="1.20.920.30">
    <property type="match status" value="1"/>
</dbReference>
<dbReference type="Gene3D" id="1.10.287.2620">
    <property type="match status" value="1"/>
</dbReference>
<evidence type="ECO:0000259" key="13">
    <source>
        <dbReference type="Pfam" id="PF08393"/>
    </source>
</evidence>
<evidence type="ECO:0000256" key="8">
    <source>
        <dbReference type="ARBA" id="ARBA00023054"/>
    </source>
</evidence>
<keyword evidence="5" id="KW-0547">Nucleotide-binding</keyword>
<evidence type="ECO:0000259" key="17">
    <source>
        <dbReference type="Pfam" id="PF17852"/>
    </source>
</evidence>
<comment type="subcellular location">
    <subcellularLocation>
        <location evidence="1">Cytoplasm</location>
        <location evidence="1">Cytoskeleton</location>
    </subcellularLocation>
</comment>
<feature type="compositionally biased region" description="Basic and acidic residues" evidence="12">
    <location>
        <begin position="44"/>
        <end position="61"/>
    </location>
</feature>
<dbReference type="EMBL" id="OU015567">
    <property type="protein sequence ID" value="CAG5113648.1"/>
    <property type="molecule type" value="Genomic_DNA"/>
</dbReference>
<dbReference type="Gene3D" id="3.20.180.20">
    <property type="entry name" value="Dynein heavy chain, N-terminal domain 2"/>
    <property type="match status" value="1"/>
</dbReference>
<dbReference type="InterPro" id="IPR043157">
    <property type="entry name" value="Dynein_AAA1S"/>
</dbReference>
<feature type="coiled-coil region" evidence="11">
    <location>
        <begin position="2894"/>
        <end position="2942"/>
    </location>
</feature>
<dbReference type="Pfam" id="PF12780">
    <property type="entry name" value="AAA_8"/>
    <property type="match status" value="1"/>
</dbReference>
<keyword evidence="7" id="KW-0243">Dynein</keyword>
<evidence type="ECO:0000259" key="15">
    <source>
        <dbReference type="Pfam" id="PF12777"/>
    </source>
</evidence>
<evidence type="ECO:0000256" key="6">
    <source>
        <dbReference type="ARBA" id="ARBA00022840"/>
    </source>
</evidence>
<comment type="similarity">
    <text evidence="2">Belongs to the dynein heavy chain family.</text>
</comment>
<dbReference type="InterPro" id="IPR035699">
    <property type="entry name" value="AAA_6"/>
</dbReference>
<reference evidence="19 20" key="1">
    <citation type="submission" date="2021-04" db="EMBL/GenBank/DDBJ databases">
        <authorList>
            <person name="Bliznina A."/>
        </authorList>
    </citation>
    <scope>NUCLEOTIDE SEQUENCE [LARGE SCALE GENOMIC DNA]</scope>
</reference>
<proteinExistence type="inferred from homology"/>
<feature type="region of interest" description="Disordered" evidence="12">
    <location>
        <begin position="37"/>
        <end position="61"/>
    </location>
</feature>
<dbReference type="Gene3D" id="1.10.472.130">
    <property type="match status" value="1"/>
</dbReference>
<keyword evidence="4" id="KW-0493">Microtubule</keyword>
<evidence type="ECO:0000313" key="20">
    <source>
        <dbReference type="Proteomes" id="UP001158576"/>
    </source>
</evidence>
<evidence type="ECO:0000256" key="3">
    <source>
        <dbReference type="ARBA" id="ARBA00022490"/>
    </source>
</evidence>
<dbReference type="Pfam" id="PF17852">
    <property type="entry name" value="Dynein_AAA_lid"/>
    <property type="match status" value="1"/>
</dbReference>
<dbReference type="Pfam" id="PF12775">
    <property type="entry name" value="AAA_7"/>
    <property type="match status" value="1"/>
</dbReference>
<evidence type="ECO:0000313" key="19">
    <source>
        <dbReference type="EMBL" id="CAG5113648.1"/>
    </source>
</evidence>
<keyword evidence="6" id="KW-0067">ATP-binding</keyword>
<dbReference type="InterPro" id="IPR024743">
    <property type="entry name" value="Dynein_HC_stalk"/>
</dbReference>
<evidence type="ECO:0000256" key="2">
    <source>
        <dbReference type="ARBA" id="ARBA00008887"/>
    </source>
</evidence>
<feature type="domain" description="Dynein heavy chain AAA module D4" evidence="16">
    <location>
        <begin position="2406"/>
        <end position="2664"/>
    </location>
</feature>
<keyword evidence="3" id="KW-0963">Cytoplasm</keyword>
<evidence type="ECO:0000256" key="4">
    <source>
        <dbReference type="ARBA" id="ARBA00022701"/>
    </source>
</evidence>
<dbReference type="PANTHER" id="PTHR22878">
    <property type="entry name" value="DYNEIN HEAVY CHAIN 6, AXONEMAL-LIKE-RELATED"/>
    <property type="match status" value="1"/>
</dbReference>
<evidence type="ECO:0000256" key="11">
    <source>
        <dbReference type="SAM" id="Coils"/>
    </source>
</evidence>
<organism evidence="19 20">
    <name type="scientific">Oikopleura dioica</name>
    <name type="common">Tunicate</name>
    <dbReference type="NCBI Taxonomy" id="34765"/>
    <lineage>
        <taxon>Eukaryota</taxon>
        <taxon>Metazoa</taxon>
        <taxon>Chordata</taxon>
        <taxon>Tunicata</taxon>
        <taxon>Appendicularia</taxon>
        <taxon>Copelata</taxon>
        <taxon>Oikopleuridae</taxon>
        <taxon>Oikopleura</taxon>
    </lineage>
</organism>
<sequence length="2973" mass="338119">MSGFEPKQKGYFSDVLNENAPTVDNSKCPEFNQSLQWASSTEGETPKVDNIPEMKSHGRDTRRTIPSQFAEQSSLPKVQTPWYIPPGQEPRKLAIERRKRQYRDCRGTIEEGKLNSLLEKHNINLEKIYPDPEALEKFCLPLEVFDNNDWDERTPEEWNELRPLPCRVYIEELGWRDGAALELVEGSASPGNSGDWRVAIEENGEVGQVELPRILVLFHAENPMHFVNRLVEAYHAREKTELLLQQQLYIDSMPRERAPILDDQMIKVVHRNVEEEYADEIAFEVEINMQRAENSIMYQAESDSNPALFEALHWRYQQKLAEAKKNPPKKPQYFFQKAKNEFNFSSLLTRAEVIDALGRVREECNKVIDMQLFNTNTGKPLRINEFEQSQMSSCTTTTLYLGDPWVSAIKGGVRGALQYMGKGWFNLKENNYHTYSQSKMFLLLNVIRFNMQDALRYLVEGSCTNFVEMITDCCDPIQNIPQDFEWGPELKISNFVPERAPFLLMELQLGKEEVSYKVPYDDVIETIIKIFDQAINGTQAVPHIERGVVDKIFWKGNSLLESVGKNEPHIIKMREVITEKLGESLDMLKAYAKEFNQFLEFFNLKIPEYLQTLNLDEMSAKDIKAAVDEQFALSKKVLAELPSNLVIGPYFVVVESVRQNIAKKHKQLGDAILELLVQKLRTQGDEACNLCKNIQRRLGEKPMTIEDLADMREYMETVPAQLEELTLEVQDAVNDYDLIEEFYYPLSQDDFNVRWEAVFFPGKLEKLLEATYGTLDVIEQDLKKIQMKDTGEFHEKLESMQMAVAGFSAYTDPAKANEVANEVRRTVKSLNECQESANKYNARERLFEMPVTDYSKIQKLQRQFQPFKDLWSAGSDWSRWSDTWFNDSLSGIDPELLEKQVDECFRTFHKAQKSFKDVPAVLNVASNFKQSVEAFKPYVPLIQGLRNQGMRIRHWEQLSEELGFKISLKKELTFQKCLDMKLDTYTEQINKVSEVAAKEYAIETALDKMEEQWRPILFEVLDYKDTGTYIIKSPDEASQLLDDHIVMTQSMNFSPFKKPFEERIQKWELTLRTTQDVLDEWLTCQRSWLYLEPIFSSDDINRQLPVEAKRYQTMDRAWRKIMKNAFDNPKVIEICADQRLCDKLKECNMLLEQVQKGLSEYLETKRMGFPRFFFLSDDELLEILSQTKDPTAVQPHLRKCFENIARITFGDDLRMTEMTSAEGETVAFSEEIYPRGNVEDWLTEVERVMGASVREFLRIAVEAYPQMDRNEWVLKWPGQVVIAGCQTYWAQDVENAIKTGTLSDFCEVYNGALSGLVHLVRGKLTGLERMILSALIVIEVHARDVTLELNEQNIASVNDFEWISQLRYYWYDGGLFIRAVNAEFPYGYEYLGNSGRLVITPLTDRCYLTLTGALHLKFGGAPAGPAGTGKTETTKDLGKALAVQCVVFNCSDQLDFMAMGKFLKGLASTGAWACFDEFNRIDIEVLSVVAQQVMTIQKAQIANAETFIFEGVEIRLINSCAVFITMNPGYAGRTELPDNLKALFRPVAMMVPNYTMIAEISLYSFGFDEAKVLAHKITATFKLSSEQLSSQDHYDFGMRAVKTVISAAGNLKREHPEMNEELICLRAIRDVNVPKFLLDDLKLFRGIVSDLFPGIKEEEVDYGSLLEAIQNACYEDKIKPVEGFVNKCIQLYETTVVRHGLMLVGPTISGKTKCSQVLAKALTSLKGEDSISGGVYEEVHIDCLNPKSITMGQLYGEFDPMTHEWTDGILSTLIRQGCGATNSDKRWYMFDGPVDAVWIENMNTVLDDNKKLCLSSGEIIKLTPHMTMMFEVADLAVASPATVSRCGMVYLEPGGIGLEPFVDCWISQLPPGVDRACLKDLFDTYMEPSIDFVRRNLKEIVTSVNGNLVFSLLNLLDTFVEPLRPKETGMPAMGVEGGKRVSVRRSTTSAVRSSTSMKRISPVARKRLDLLAEPWFIFSLIWSIGGTTDSEGRSKFDEFLRKLMAEKGAKFQFPEDGEIYDFVLADDSLGLDKDDDEEDDFTPEWVSWLTKVDEYTVPEGANFTEILVPTIDTIRQSIILGQLVNCNKQVLAVGPTGTGKSVVISDKLLTGMSDKFIPNVVVFSAKTSANQTQDLIDSKLDKRRKGIFGPPISKYAVFFIDDFNMPALEEYGAQPPIEIIRQWMDYKGWYDRKAIGSFRNLVDIGFVCAMGPPGGGRNPVTARLLRHFNQLAFTEMGDKSKARIFGKILDSWLPESLLEFKDPLVNSTIDVYGTVCKSLLPTPAKSHYTFNLRDLAKVFQGMLMHAPKEIEDVQVLTKLWFHEACRVFSDRLINNEDRTWFEDQLKGKINDSFGLDFNEVAPHKPVIFADFVSNNGAYQFVKDHKKMINVMTESLEDYNEVSQAQMKLVLFMDAAQHVSRISRIIRQPLGNALLLGLGGSGRQSLTRLAAHLSDYECFQIQLAKNYGVNEWREDIKKVMMQAGLQQKATVFLFSDTQIKDESFLEDINGILNSGDVPNIYAQDELDKIYNAMKSECASLGLVPTKSNMFSVYTRRVKANLHTVVCMSPIGDIFRARLRQFPSLITCCTIDWFTEWPDEALRSVANTFIADTPVTEDVLKGIIDVCMQMHQSVAVASERFKAELQRHNYVTPTAYLDLLALFNKLYGIKIDEVRTQRDRMKVGLDKLLKTAEDVAVMQVELEEMQPELKIAQEKTAETMVQIEKIQSLQTRQKQLLLCKNKKDAQRDLDEALPALEAATKSLKSLNTSDVVEVRAMQRPPPGVRMVIEAVCIMFEIKPKMVAGEQPGKKVADYWEPGKALLQAPPKFLESLFKYDKDNIPEHVITKIAPYIESEDFQPAAIAKASKACTSICMWVRAMDKYHHVAKAVEPKRQALAGAQAELAEAQEILQSAQAKLAEVEAGLNKLNADLHATVAKKEELERNTQLCQDRLVRADKLIGGLAGEKVRWAESITK</sequence>
<dbReference type="Gene3D" id="1.10.8.710">
    <property type="match status" value="1"/>
</dbReference>
<evidence type="ECO:0000256" key="5">
    <source>
        <dbReference type="ARBA" id="ARBA00022741"/>
    </source>
</evidence>
<evidence type="ECO:0000256" key="9">
    <source>
        <dbReference type="ARBA" id="ARBA00023175"/>
    </source>
</evidence>
<evidence type="ECO:0000259" key="16">
    <source>
        <dbReference type="Pfam" id="PF12780"/>
    </source>
</evidence>
<evidence type="ECO:0000256" key="7">
    <source>
        <dbReference type="ARBA" id="ARBA00023017"/>
    </source>
</evidence>
<feature type="domain" description="Dynein heavy chain AAA 5 extension" evidence="17">
    <location>
        <begin position="1878"/>
        <end position="2026"/>
    </location>
</feature>
<dbReference type="Gene3D" id="1.20.920.20">
    <property type="match status" value="1"/>
</dbReference>
<dbReference type="Gene3D" id="1.20.58.1120">
    <property type="match status" value="1"/>
</dbReference>
<dbReference type="Pfam" id="PF08393">
    <property type="entry name" value="DHC_N2"/>
    <property type="match status" value="1"/>
</dbReference>
<dbReference type="Gene3D" id="1.20.140.100">
    <property type="entry name" value="Dynein heavy chain, N-terminal domain 2"/>
    <property type="match status" value="1"/>
</dbReference>
<keyword evidence="20" id="KW-1185">Reference proteome</keyword>
<gene>
    <name evidence="19" type="ORF">OKIOD_LOCUS16503</name>
</gene>
<protein>
    <submittedName>
        <fullName evidence="19">Oidioi.mRNA.OKI2018_I69.chr2.g7738.t1.cds</fullName>
    </submittedName>
</protein>
<keyword evidence="8 11" id="KW-0175">Coiled coil</keyword>
<dbReference type="InterPro" id="IPR041466">
    <property type="entry name" value="Dynein_AAA5_ext"/>
</dbReference>
<dbReference type="SUPFAM" id="SSF52540">
    <property type="entry name" value="P-loop containing nucleoside triphosphate hydrolases"/>
    <property type="match status" value="4"/>
</dbReference>
<dbReference type="InterPro" id="IPR042228">
    <property type="entry name" value="Dynein_linker_3"/>
</dbReference>
<dbReference type="InterPro" id="IPR054354">
    <property type="entry name" value="DYNC2H1-like_lid"/>
</dbReference>